<keyword evidence="2" id="KW-1185">Reference proteome</keyword>
<organism evidence="1 2">
    <name type="scientific">Melipona bicolor</name>
    <dbReference type="NCBI Taxonomy" id="60889"/>
    <lineage>
        <taxon>Eukaryota</taxon>
        <taxon>Metazoa</taxon>
        <taxon>Ecdysozoa</taxon>
        <taxon>Arthropoda</taxon>
        <taxon>Hexapoda</taxon>
        <taxon>Insecta</taxon>
        <taxon>Pterygota</taxon>
        <taxon>Neoptera</taxon>
        <taxon>Endopterygota</taxon>
        <taxon>Hymenoptera</taxon>
        <taxon>Apocrita</taxon>
        <taxon>Aculeata</taxon>
        <taxon>Apoidea</taxon>
        <taxon>Anthophila</taxon>
        <taxon>Apidae</taxon>
        <taxon>Melipona</taxon>
    </lineage>
</organism>
<name>A0AA40FY99_9HYME</name>
<dbReference type="AlphaFoldDB" id="A0AA40FY99"/>
<accession>A0AA40FY99</accession>
<comment type="caution">
    <text evidence="1">The sequence shown here is derived from an EMBL/GenBank/DDBJ whole genome shotgun (WGS) entry which is preliminary data.</text>
</comment>
<proteinExistence type="predicted"/>
<evidence type="ECO:0000313" key="1">
    <source>
        <dbReference type="EMBL" id="KAK1127195.1"/>
    </source>
</evidence>
<evidence type="ECO:0000313" key="2">
    <source>
        <dbReference type="Proteomes" id="UP001177670"/>
    </source>
</evidence>
<dbReference type="Proteomes" id="UP001177670">
    <property type="component" value="Unassembled WGS sequence"/>
</dbReference>
<gene>
    <name evidence="1" type="ORF">K0M31_003744</name>
</gene>
<dbReference type="PROSITE" id="PS51257">
    <property type="entry name" value="PROKAR_LIPOPROTEIN"/>
    <property type="match status" value="1"/>
</dbReference>
<dbReference type="EMBL" id="JAHYIQ010000012">
    <property type="protein sequence ID" value="KAK1127195.1"/>
    <property type="molecule type" value="Genomic_DNA"/>
</dbReference>
<reference evidence="1" key="1">
    <citation type="submission" date="2021-10" db="EMBL/GenBank/DDBJ databases">
        <title>Melipona bicolor Genome sequencing and assembly.</title>
        <authorList>
            <person name="Araujo N.S."/>
            <person name="Arias M.C."/>
        </authorList>
    </citation>
    <scope>NUCLEOTIDE SEQUENCE</scope>
    <source>
        <strain evidence="1">USP_2M_L1-L4_2017</strain>
        <tissue evidence="1">Whole body</tissue>
    </source>
</reference>
<sequence>MFETSIRKHNLASARAAHHGNVNAPLLASCHFNLGQSHNSLIMYDRNPLSFLSMHKRERGHGIRLLSQIGILKVPKIVQLRVSRYLALTASNNNTTAVRQSPVLQAARLCFAINIERPVSINL</sequence>
<protein>
    <submittedName>
        <fullName evidence="1">Uncharacterized protein</fullName>
    </submittedName>
</protein>